<reference evidence="2 3" key="1">
    <citation type="submission" date="2020-08" db="EMBL/GenBank/DDBJ databases">
        <title>Sequencing the genomes of 1000 actinobacteria strains.</title>
        <authorList>
            <person name="Klenk H.-P."/>
        </authorList>
    </citation>
    <scope>NUCLEOTIDE SEQUENCE [LARGE SCALE GENOMIC DNA]</scope>
    <source>
        <strain evidence="2 3">DSM 45823</strain>
    </source>
</reference>
<dbReference type="EMBL" id="JACJII010000001">
    <property type="protein sequence ID" value="MBA9002472.1"/>
    <property type="molecule type" value="Genomic_DNA"/>
</dbReference>
<dbReference type="RefSeq" id="WP_182704489.1">
    <property type="nucleotide sequence ID" value="NZ_JACJII010000001.1"/>
</dbReference>
<evidence type="ECO:0000313" key="3">
    <source>
        <dbReference type="Proteomes" id="UP000539313"/>
    </source>
</evidence>
<keyword evidence="3" id="KW-1185">Reference proteome</keyword>
<feature type="chain" id="PRO_5030651418" evidence="1">
    <location>
        <begin position="35"/>
        <end position="291"/>
    </location>
</feature>
<feature type="signal peptide" evidence="1">
    <location>
        <begin position="1"/>
        <end position="34"/>
    </location>
</feature>
<keyword evidence="1" id="KW-0732">Signal</keyword>
<gene>
    <name evidence="2" type="ORF">HNR21_001354</name>
</gene>
<comment type="caution">
    <text evidence="2">The sequence shown here is derived from an EMBL/GenBank/DDBJ whole genome shotgun (WGS) entry which is preliminary data.</text>
</comment>
<accession>A0A7W3MV21</accession>
<organism evidence="2 3">
    <name type="scientific">Thermomonospora cellulosilytica</name>
    <dbReference type="NCBI Taxonomy" id="1411118"/>
    <lineage>
        <taxon>Bacteria</taxon>
        <taxon>Bacillati</taxon>
        <taxon>Actinomycetota</taxon>
        <taxon>Actinomycetes</taxon>
        <taxon>Streptosporangiales</taxon>
        <taxon>Thermomonosporaceae</taxon>
        <taxon>Thermomonospora</taxon>
    </lineage>
</organism>
<proteinExistence type="predicted"/>
<name>A0A7W3MV21_9ACTN</name>
<dbReference type="AlphaFoldDB" id="A0A7W3MV21"/>
<protein>
    <submittedName>
        <fullName evidence="2">Uncharacterized protein</fullName>
    </submittedName>
</protein>
<evidence type="ECO:0000256" key="1">
    <source>
        <dbReference type="SAM" id="SignalP"/>
    </source>
</evidence>
<evidence type="ECO:0000313" key="2">
    <source>
        <dbReference type="EMBL" id="MBA9002472.1"/>
    </source>
</evidence>
<sequence>MRVRRRVRLLGAAAVLGLAATVMSGLTQPPPASAATGLQIVTADSASDYTDSKGAYAFCPTGKRVIGGGGIVRNAGSNAAIRMLRPEPGSLRDAFVAAASETTSYNGNWSVTAIAVCADPLPGLEHVYSESSRDSSAFKSNIATCPAGKKVIGTGGWVGNDRGRVVLDEIIPATNLQTVRAGAYEAEGGNPDVWWLGTWAVCADPMPGLTLITKTGTQSTAQSKAIFADCPAGTKVHAVGGDVHGGNGQVVLNSLYPQTGLTSAMLQARVDPTGYTGLWQTRIFAICAPEA</sequence>
<dbReference type="Proteomes" id="UP000539313">
    <property type="component" value="Unassembled WGS sequence"/>
</dbReference>